<reference evidence="1" key="2">
    <citation type="submission" date="2020-11" db="EMBL/GenBank/DDBJ databases">
        <authorList>
            <person name="McCartney M.A."/>
            <person name="Auch B."/>
            <person name="Kono T."/>
            <person name="Mallez S."/>
            <person name="Becker A."/>
            <person name="Gohl D.M."/>
            <person name="Silverstein K.A.T."/>
            <person name="Koren S."/>
            <person name="Bechman K.B."/>
            <person name="Herman A."/>
            <person name="Abrahante J.E."/>
            <person name="Garbe J."/>
        </authorList>
    </citation>
    <scope>NUCLEOTIDE SEQUENCE</scope>
    <source>
        <strain evidence="1">Duluth1</strain>
        <tissue evidence="1">Whole animal</tissue>
    </source>
</reference>
<accession>A0A9D3Z2W2</accession>
<sequence>QWLVVRARTGRQEASPVRLDNLHRKGYTNRAVRLASVLPVRGRTASLYLYGAVLLASCLPVWGRTTSHCQ</sequence>
<evidence type="ECO:0000313" key="1">
    <source>
        <dbReference type="EMBL" id="KAH3709796.1"/>
    </source>
</evidence>
<dbReference type="AlphaFoldDB" id="A0A9D3Z2W2"/>
<proteinExistence type="predicted"/>
<evidence type="ECO:0000313" key="2">
    <source>
        <dbReference type="Proteomes" id="UP000828390"/>
    </source>
</evidence>
<comment type="caution">
    <text evidence="1">The sequence shown here is derived from an EMBL/GenBank/DDBJ whole genome shotgun (WGS) entry which is preliminary data.</text>
</comment>
<feature type="non-terminal residue" evidence="1">
    <location>
        <position position="70"/>
    </location>
</feature>
<protein>
    <submittedName>
        <fullName evidence="1">Uncharacterized protein</fullName>
    </submittedName>
</protein>
<name>A0A9D3Z2W2_DREPO</name>
<dbReference type="Proteomes" id="UP000828390">
    <property type="component" value="Unassembled WGS sequence"/>
</dbReference>
<gene>
    <name evidence="1" type="ORF">DPMN_069261</name>
</gene>
<dbReference type="EMBL" id="JAIWYP010000014">
    <property type="protein sequence ID" value="KAH3709796.1"/>
    <property type="molecule type" value="Genomic_DNA"/>
</dbReference>
<organism evidence="1 2">
    <name type="scientific">Dreissena polymorpha</name>
    <name type="common">Zebra mussel</name>
    <name type="synonym">Mytilus polymorpha</name>
    <dbReference type="NCBI Taxonomy" id="45954"/>
    <lineage>
        <taxon>Eukaryota</taxon>
        <taxon>Metazoa</taxon>
        <taxon>Spiralia</taxon>
        <taxon>Lophotrochozoa</taxon>
        <taxon>Mollusca</taxon>
        <taxon>Bivalvia</taxon>
        <taxon>Autobranchia</taxon>
        <taxon>Heteroconchia</taxon>
        <taxon>Euheterodonta</taxon>
        <taxon>Imparidentia</taxon>
        <taxon>Neoheterodontei</taxon>
        <taxon>Myida</taxon>
        <taxon>Dreissenoidea</taxon>
        <taxon>Dreissenidae</taxon>
        <taxon>Dreissena</taxon>
    </lineage>
</organism>
<keyword evidence="2" id="KW-1185">Reference proteome</keyword>
<reference evidence="1" key="1">
    <citation type="journal article" date="2019" name="bioRxiv">
        <title>The Genome of the Zebra Mussel, Dreissena polymorpha: A Resource for Invasive Species Research.</title>
        <authorList>
            <person name="McCartney M.A."/>
            <person name="Auch B."/>
            <person name="Kono T."/>
            <person name="Mallez S."/>
            <person name="Zhang Y."/>
            <person name="Obille A."/>
            <person name="Becker A."/>
            <person name="Abrahante J.E."/>
            <person name="Garbe J."/>
            <person name="Badalamenti J.P."/>
            <person name="Herman A."/>
            <person name="Mangelson H."/>
            <person name="Liachko I."/>
            <person name="Sullivan S."/>
            <person name="Sone E.D."/>
            <person name="Koren S."/>
            <person name="Silverstein K.A.T."/>
            <person name="Beckman K.B."/>
            <person name="Gohl D.M."/>
        </authorList>
    </citation>
    <scope>NUCLEOTIDE SEQUENCE</scope>
    <source>
        <strain evidence="1">Duluth1</strain>
        <tissue evidence="1">Whole animal</tissue>
    </source>
</reference>